<evidence type="ECO:0000259" key="7">
    <source>
        <dbReference type="PROSITE" id="PS52019"/>
    </source>
</evidence>
<dbReference type="Pfam" id="PF02801">
    <property type="entry name" value="Ketoacyl-synt_C"/>
    <property type="match status" value="1"/>
</dbReference>
<organism evidence="8 9">
    <name type="scientific">Nocardia panacis</name>
    <dbReference type="NCBI Taxonomy" id="2340916"/>
    <lineage>
        <taxon>Bacteria</taxon>
        <taxon>Bacillati</taxon>
        <taxon>Actinomycetota</taxon>
        <taxon>Actinomycetes</taxon>
        <taxon>Mycobacteriales</taxon>
        <taxon>Nocardiaceae</taxon>
        <taxon>Nocardia</taxon>
    </lineage>
</organism>
<evidence type="ECO:0000313" key="8">
    <source>
        <dbReference type="EMBL" id="RJO70412.1"/>
    </source>
</evidence>
<evidence type="ECO:0000256" key="2">
    <source>
        <dbReference type="ARBA" id="ARBA00022553"/>
    </source>
</evidence>
<dbReference type="Proteomes" id="UP000266677">
    <property type="component" value="Unassembled WGS sequence"/>
</dbReference>
<feature type="domain" description="PKS/mFAS DH" evidence="7">
    <location>
        <begin position="559"/>
        <end position="848"/>
    </location>
</feature>
<keyword evidence="3" id="KW-0808">Transferase</keyword>
<evidence type="ECO:0000256" key="3">
    <source>
        <dbReference type="ARBA" id="ARBA00022679"/>
    </source>
</evidence>
<dbReference type="InterPro" id="IPR020807">
    <property type="entry name" value="PKS_DH"/>
</dbReference>
<dbReference type="InterPro" id="IPR016036">
    <property type="entry name" value="Malonyl_transacylase_ACP-bd"/>
</dbReference>
<dbReference type="GO" id="GO:0006633">
    <property type="term" value="P:fatty acid biosynthetic process"/>
    <property type="evidence" value="ECO:0007669"/>
    <property type="project" value="TreeGrafter"/>
</dbReference>
<name>A0A3A4JZU9_9NOCA</name>
<dbReference type="InterPro" id="IPR050091">
    <property type="entry name" value="PKS_NRPS_Biosynth_Enz"/>
</dbReference>
<dbReference type="AlphaFoldDB" id="A0A3A4JZU9"/>
<dbReference type="InterPro" id="IPR049551">
    <property type="entry name" value="PKS_DH_C"/>
</dbReference>
<dbReference type="Gene3D" id="3.40.366.10">
    <property type="entry name" value="Malonyl-Coenzyme A Acyl Carrier Protein, domain 2"/>
    <property type="match status" value="1"/>
</dbReference>
<dbReference type="PANTHER" id="PTHR43775:SF51">
    <property type="entry name" value="INACTIVE PHENOLPHTHIOCEROL SYNTHESIS POLYKETIDE SYNTHASE TYPE I PKS1-RELATED"/>
    <property type="match status" value="1"/>
</dbReference>
<dbReference type="EMBL" id="QZFU01000037">
    <property type="protein sequence ID" value="RJO70412.1"/>
    <property type="molecule type" value="Genomic_DNA"/>
</dbReference>
<dbReference type="OrthoDB" id="4516163at2"/>
<dbReference type="Gene3D" id="3.30.70.3290">
    <property type="match status" value="1"/>
</dbReference>
<feature type="region of interest" description="N-terminal hotdog fold" evidence="5">
    <location>
        <begin position="559"/>
        <end position="686"/>
    </location>
</feature>
<feature type="active site" description="Proton donor; for dehydratase activity" evidence="5">
    <location>
        <position position="769"/>
    </location>
</feature>
<dbReference type="SMART" id="SM00827">
    <property type="entry name" value="PKS_AT"/>
    <property type="match status" value="1"/>
</dbReference>
<feature type="non-terminal residue" evidence="8">
    <location>
        <position position="972"/>
    </location>
</feature>
<dbReference type="InterPro" id="IPR014031">
    <property type="entry name" value="Ketoacyl_synth_C"/>
</dbReference>
<dbReference type="InterPro" id="IPR032821">
    <property type="entry name" value="PKS_assoc"/>
</dbReference>
<sequence>NIGHTQAAAGVAGVIKMVMAMRHGVLPPTLHADEPTPHVDWSSGGLRLLTESTPWGEDGRTRRAAVSSFGISGTNAHVILEQAPALEGADSQPNVVPVNAVNTLVPLLISAKNKEGLEEQAQRLRSFLSDQPELDLGVVAYALANERAVFEYRAVVLGADRSDLLAGLETVAAGGDSANVVRGQARGGKVAFVFPGQGAQWAGMGAALLDFSPVFAEQVRACAAALAGYVDWSLEDALRQVPGAADLDRVDVVQPLSFAVMVSLAALWRSYGVEPSMVVGHSQGEIAAAYVAGALSLEDAARVVALRSKALLEVSGRGGMVAVSLPVEQLADRIRRWGEAISIAALNGPGSVVVSGEVTALGELLESLEADGVHTREIPVDYASHSAQMETIRDTVIESLAPIRPRLSVVPFYSTVTGGLFDTNGLTAEYWYRSLRQTVLFQDATAVVLGQGCRALIEVSSHPVLKTAVQATIEVGADGDAAAVLGSLRRDDGGLHRFATSLAEAFTCGVGVDWGRWFGPVRPGRVELPGYAFQHRRFWLGSRSSAGDAASVGLSRVDHPFVGAGVALGDGRGWLFTGRLSLQVHGWLADHAVLGTVLFPGTGFLEWAFAAGGRVGAEVVEDLTVQAPLVLAEHGAVQMQLCLGEADAHGRRPFDIYSRPESSGGTETGPWTHHATGVLSTNEVGGRGSSESLAQELFVGSAWPPAGAVSADIDALYERLAGIGVVYGPAFQGLRAAWRRGEEVFAEVEIDQEHAEESRRFGLHPALFDSAFHVALDVLGAGDEPGRTPLLFSWSRVTLHVPGATRLRVRVVGVGADGYRLTGWDDSGELVVTVETLIARPVDTAALAIARGNHEDLYRLGWEQLDPQQIGGQQIRAGSEGNALRVAVIEQTDHIASSTNFTTNLTGDLASDLAADCYADVGELVDAVAGGLPVPDVVVVPFTGAFADGDADLADGGLVSVVKANTYGLLGL</sequence>
<dbReference type="PANTHER" id="PTHR43775">
    <property type="entry name" value="FATTY ACID SYNTHASE"/>
    <property type="match status" value="1"/>
</dbReference>
<dbReference type="InterPro" id="IPR001227">
    <property type="entry name" value="Ac_transferase_dom_sf"/>
</dbReference>
<evidence type="ECO:0000256" key="1">
    <source>
        <dbReference type="ARBA" id="ARBA00022450"/>
    </source>
</evidence>
<dbReference type="SMART" id="SM00826">
    <property type="entry name" value="PKS_DH"/>
    <property type="match status" value="1"/>
</dbReference>
<keyword evidence="4" id="KW-0012">Acyltransferase</keyword>
<dbReference type="InterPro" id="IPR049900">
    <property type="entry name" value="PKS_mFAS_DH"/>
</dbReference>
<dbReference type="Pfam" id="PF16197">
    <property type="entry name" value="KAsynt_C_assoc"/>
    <property type="match status" value="1"/>
</dbReference>
<evidence type="ECO:0000313" key="9">
    <source>
        <dbReference type="Proteomes" id="UP000266677"/>
    </source>
</evidence>
<feature type="non-terminal residue" evidence="8">
    <location>
        <position position="1"/>
    </location>
</feature>
<feature type="region of interest" description="C-terminal hotdog fold" evidence="5">
    <location>
        <begin position="708"/>
        <end position="848"/>
    </location>
</feature>
<dbReference type="SUPFAM" id="SSF52151">
    <property type="entry name" value="FabD/lysophospholipase-like"/>
    <property type="match status" value="1"/>
</dbReference>
<dbReference type="InterPro" id="IPR049552">
    <property type="entry name" value="PKS_DH_N"/>
</dbReference>
<dbReference type="Gene3D" id="3.10.129.110">
    <property type="entry name" value="Polyketide synthase dehydratase"/>
    <property type="match status" value="1"/>
</dbReference>
<comment type="caution">
    <text evidence="8">The sequence shown here is derived from an EMBL/GenBank/DDBJ whole genome shotgun (WGS) entry which is preliminary data.</text>
</comment>
<dbReference type="Pfam" id="PF00698">
    <property type="entry name" value="Acyl_transf_1"/>
    <property type="match status" value="1"/>
</dbReference>
<feature type="domain" description="Ketosynthase family 3 (KS3)" evidence="6">
    <location>
        <begin position="1"/>
        <end position="82"/>
    </location>
</feature>
<dbReference type="PROSITE" id="PS52019">
    <property type="entry name" value="PKS_MFAS_DH"/>
    <property type="match status" value="1"/>
</dbReference>
<keyword evidence="9" id="KW-1185">Reference proteome</keyword>
<evidence type="ECO:0000256" key="5">
    <source>
        <dbReference type="PROSITE-ProRule" id="PRU01363"/>
    </source>
</evidence>
<dbReference type="InterPro" id="IPR014043">
    <property type="entry name" value="Acyl_transferase_dom"/>
</dbReference>
<dbReference type="Pfam" id="PF14765">
    <property type="entry name" value="PS-DH"/>
    <property type="match status" value="1"/>
</dbReference>
<accession>A0A3A4JZU9</accession>
<protein>
    <submittedName>
        <fullName evidence="8">Polyketide synthase</fullName>
    </submittedName>
</protein>
<dbReference type="InterPro" id="IPR020841">
    <property type="entry name" value="PKS_Beta-ketoAc_synthase_dom"/>
</dbReference>
<keyword evidence="1" id="KW-0596">Phosphopantetheine</keyword>
<dbReference type="GO" id="GO:0004312">
    <property type="term" value="F:fatty acid synthase activity"/>
    <property type="evidence" value="ECO:0007669"/>
    <property type="project" value="TreeGrafter"/>
</dbReference>
<dbReference type="Pfam" id="PF21089">
    <property type="entry name" value="PKS_DH_N"/>
    <property type="match status" value="1"/>
</dbReference>
<dbReference type="InterPro" id="IPR016039">
    <property type="entry name" value="Thiolase-like"/>
</dbReference>
<dbReference type="SUPFAM" id="SSF55048">
    <property type="entry name" value="Probable ACP-binding domain of malonyl-CoA ACP transacylase"/>
    <property type="match status" value="1"/>
</dbReference>
<evidence type="ECO:0000256" key="4">
    <source>
        <dbReference type="ARBA" id="ARBA00023315"/>
    </source>
</evidence>
<dbReference type="SUPFAM" id="SSF53901">
    <property type="entry name" value="Thiolase-like"/>
    <property type="match status" value="1"/>
</dbReference>
<dbReference type="InterPro" id="IPR016035">
    <property type="entry name" value="Acyl_Trfase/lysoPLipase"/>
</dbReference>
<dbReference type="Gene3D" id="3.40.47.10">
    <property type="match status" value="1"/>
</dbReference>
<dbReference type="InterPro" id="IPR042104">
    <property type="entry name" value="PKS_dehydratase_sf"/>
</dbReference>
<evidence type="ECO:0000259" key="6">
    <source>
        <dbReference type="PROSITE" id="PS52004"/>
    </source>
</evidence>
<proteinExistence type="predicted"/>
<feature type="active site" description="Proton acceptor; for dehydratase activity" evidence="5">
    <location>
        <position position="591"/>
    </location>
</feature>
<keyword evidence="2" id="KW-0597">Phosphoprotein</keyword>
<reference evidence="8 9" key="1">
    <citation type="submission" date="2018-09" db="EMBL/GenBank/DDBJ databases">
        <title>YIM PH21274 draft genome.</title>
        <authorList>
            <person name="Miao C."/>
        </authorList>
    </citation>
    <scope>NUCLEOTIDE SEQUENCE [LARGE SCALE GENOMIC DNA]</scope>
    <source>
        <strain evidence="8 9">YIM PH 21724</strain>
    </source>
</reference>
<gene>
    <name evidence="8" type="ORF">D5S18_27935</name>
</gene>
<dbReference type="PROSITE" id="PS52004">
    <property type="entry name" value="KS3_2"/>
    <property type="match status" value="1"/>
</dbReference>
<dbReference type="FunFam" id="3.40.366.10:FF:000002">
    <property type="entry name" value="Probable polyketide synthase 2"/>
    <property type="match status" value="1"/>
</dbReference>